<comment type="similarity">
    <text evidence="3 10">Belongs to the alpha-carbonic anhydrase family.</text>
</comment>
<dbReference type="PANTHER" id="PTHR18952:SF141">
    <property type="entry name" value="CARBONIC ANHYDRASE"/>
    <property type="match status" value="1"/>
</dbReference>
<dbReference type="SUPFAM" id="SSF51069">
    <property type="entry name" value="Carbonic anhydrase"/>
    <property type="match status" value="1"/>
</dbReference>
<keyword evidence="8 10" id="KW-0456">Lyase</keyword>
<evidence type="ECO:0000256" key="7">
    <source>
        <dbReference type="ARBA" id="ARBA00022833"/>
    </source>
</evidence>
<dbReference type="AlphaFoldDB" id="A0A1I8GE03"/>
<name>A0A1I8GE03_9PLAT</name>
<evidence type="ECO:0000256" key="6">
    <source>
        <dbReference type="ARBA" id="ARBA00022723"/>
    </source>
</evidence>
<feature type="region of interest" description="Disordered" evidence="11">
    <location>
        <begin position="459"/>
        <end position="489"/>
    </location>
</feature>
<dbReference type="InterPro" id="IPR018338">
    <property type="entry name" value="Carbonic_anhydrase_a-class_CS"/>
</dbReference>
<evidence type="ECO:0000256" key="3">
    <source>
        <dbReference type="ARBA" id="ARBA00010718"/>
    </source>
</evidence>
<reference evidence="14" key="1">
    <citation type="submission" date="2016-11" db="UniProtKB">
        <authorList>
            <consortium name="WormBaseParasite"/>
        </authorList>
    </citation>
    <scope>IDENTIFICATION</scope>
</reference>
<dbReference type="PROSITE" id="PS51144">
    <property type="entry name" value="ALPHA_CA_2"/>
    <property type="match status" value="1"/>
</dbReference>
<protein>
    <recommendedName>
        <fullName evidence="4 10">Carbonic anhydrase</fullName>
        <ecNumber evidence="4 10">4.2.1.1</ecNumber>
    </recommendedName>
</protein>
<dbReference type="PANTHER" id="PTHR18952">
    <property type="entry name" value="CARBONIC ANHYDRASE"/>
    <property type="match status" value="1"/>
</dbReference>
<dbReference type="Proteomes" id="UP000095280">
    <property type="component" value="Unplaced"/>
</dbReference>
<dbReference type="InterPro" id="IPR036398">
    <property type="entry name" value="CA_dom_sf"/>
</dbReference>
<dbReference type="PROSITE" id="PS00162">
    <property type="entry name" value="ALPHA_CA_1"/>
    <property type="match status" value="1"/>
</dbReference>
<keyword evidence="7 10" id="KW-0862">Zinc</keyword>
<dbReference type="GO" id="GO:0005737">
    <property type="term" value="C:cytoplasm"/>
    <property type="evidence" value="ECO:0007669"/>
    <property type="project" value="TreeGrafter"/>
</dbReference>
<comment type="cofactor">
    <cofactor evidence="1 10">
        <name>Zn(2+)</name>
        <dbReference type="ChEBI" id="CHEBI:29105"/>
    </cofactor>
</comment>
<dbReference type="WBParaSite" id="maker-uti_cns_0001627-snap-gene-0.4-mRNA-1">
    <property type="protein sequence ID" value="maker-uti_cns_0001627-snap-gene-0.4-mRNA-1"/>
    <property type="gene ID" value="maker-uti_cns_0001627-snap-gene-0.4"/>
</dbReference>
<feature type="compositionally biased region" description="Pro residues" evidence="11">
    <location>
        <begin position="464"/>
        <end position="474"/>
    </location>
</feature>
<evidence type="ECO:0000256" key="1">
    <source>
        <dbReference type="ARBA" id="ARBA00001947"/>
    </source>
</evidence>
<evidence type="ECO:0000256" key="11">
    <source>
        <dbReference type="SAM" id="MobiDB-lite"/>
    </source>
</evidence>
<evidence type="ECO:0000313" key="13">
    <source>
        <dbReference type="Proteomes" id="UP000095280"/>
    </source>
</evidence>
<accession>A0A1I8GE03</accession>
<dbReference type="SMART" id="SM01057">
    <property type="entry name" value="Carb_anhydrase"/>
    <property type="match status" value="1"/>
</dbReference>
<proteinExistence type="inferred from homology"/>
<evidence type="ECO:0000256" key="5">
    <source>
        <dbReference type="ARBA" id="ARBA00022530"/>
    </source>
</evidence>
<evidence type="ECO:0000256" key="4">
    <source>
        <dbReference type="ARBA" id="ARBA00012925"/>
    </source>
</evidence>
<evidence type="ECO:0000256" key="2">
    <source>
        <dbReference type="ARBA" id="ARBA00004498"/>
    </source>
</evidence>
<comment type="subcellular location">
    <subcellularLocation>
        <location evidence="2">Secreted</location>
        <location evidence="2">Extracellular space</location>
        <location evidence="2">Extracellular matrix</location>
    </subcellularLocation>
</comment>
<dbReference type="CDD" id="cd00326">
    <property type="entry name" value="alpha_CA"/>
    <property type="match status" value="1"/>
</dbReference>
<dbReference type="GO" id="GO:0008270">
    <property type="term" value="F:zinc ion binding"/>
    <property type="evidence" value="ECO:0007669"/>
    <property type="project" value="UniProtKB-UniRule"/>
</dbReference>
<dbReference type="InterPro" id="IPR001148">
    <property type="entry name" value="CA_dom"/>
</dbReference>
<feature type="signal peptide" evidence="10">
    <location>
        <begin position="1"/>
        <end position="20"/>
    </location>
</feature>
<dbReference type="InterPro" id="IPR023561">
    <property type="entry name" value="Carbonic_anhydrase_a-class"/>
</dbReference>
<evidence type="ECO:0000256" key="9">
    <source>
        <dbReference type="ARBA" id="ARBA00048348"/>
    </source>
</evidence>
<keyword evidence="10" id="KW-0732">Signal</keyword>
<keyword evidence="5" id="KW-0272">Extracellular matrix</keyword>
<dbReference type="Gene3D" id="3.10.200.10">
    <property type="entry name" value="Alpha carbonic anhydrase"/>
    <property type="match status" value="1"/>
</dbReference>
<keyword evidence="6 10" id="KW-0479">Metal-binding</keyword>
<feature type="chain" id="PRO_5025084941" description="Carbonic anhydrase" evidence="10">
    <location>
        <begin position="21"/>
        <end position="505"/>
    </location>
</feature>
<comment type="catalytic activity">
    <reaction evidence="9 10">
        <text>hydrogencarbonate + H(+) = CO2 + H2O</text>
        <dbReference type="Rhea" id="RHEA:10748"/>
        <dbReference type="ChEBI" id="CHEBI:15377"/>
        <dbReference type="ChEBI" id="CHEBI:15378"/>
        <dbReference type="ChEBI" id="CHEBI:16526"/>
        <dbReference type="ChEBI" id="CHEBI:17544"/>
        <dbReference type="EC" id="4.2.1.1"/>
    </reaction>
</comment>
<feature type="domain" description="Alpha-carbonic anhydrase" evidence="12">
    <location>
        <begin position="24"/>
        <end position="306"/>
    </location>
</feature>
<comment type="function">
    <text evidence="10">Reversible hydration of carbon dioxide.</text>
</comment>
<evidence type="ECO:0000313" key="14">
    <source>
        <dbReference type="WBParaSite" id="maker-uti_cns_0001627-snap-gene-0.4-mRNA-1"/>
    </source>
</evidence>
<evidence type="ECO:0000256" key="10">
    <source>
        <dbReference type="RuleBase" id="RU367011"/>
    </source>
</evidence>
<evidence type="ECO:0000256" key="8">
    <source>
        <dbReference type="ARBA" id="ARBA00023239"/>
    </source>
</evidence>
<dbReference type="GO" id="GO:0004089">
    <property type="term" value="F:carbonate dehydratase activity"/>
    <property type="evidence" value="ECO:0007669"/>
    <property type="project" value="UniProtKB-UniRule"/>
</dbReference>
<sequence>GLLCGAAVVTLLCLLNGAEAGDPVQWGYDKGDGPSAWPDLYKRWCSGRKQSPIKLTTAQSVYDPSLDTYTISEPAYAGKQYKILNDGHKVLVDFQNMRVNLSLNRHERECFRPHHVHWHWGDKNSIGSEHWLEGKQYPLEGHIVMWDCRFWDSFAEAAHGIDGLAVLGVFYEIDNSVQLSPDRGIGEIISFFDRPQVSSCDQCVNKDYNNPGVNLPAFSIKELLPKDMSSYFVYYGSLTTRTVGRMSCGPCSASQSRFRRMDKFRNLSMPQNSTTGLRRPMVNNFRGPMPLNPADPIGARRQLSRSFGSDVGAAMAVCAPDKRLLWPGWPPAGAKVPAGYDQREARDSAATATATAAPASSIHLAGHKLAEECEKRKVNPDKGMGCRDEGAVSLSAGHLERRQLLIGGGRLVDWDAALVVRHGRPLAAVQTGVGCRLSCCRGLAAGDLCVASAAAAAAAAAGPPSGPPPSPPSPAVEEDEEEAKAEAKPVTPLCAKRLYSRAMAE</sequence>
<dbReference type="EC" id="4.2.1.1" evidence="4 10"/>
<keyword evidence="5" id="KW-0964">Secreted</keyword>
<dbReference type="Pfam" id="PF00194">
    <property type="entry name" value="Carb_anhydrase"/>
    <property type="match status" value="1"/>
</dbReference>
<organism evidence="13 14">
    <name type="scientific">Macrostomum lignano</name>
    <dbReference type="NCBI Taxonomy" id="282301"/>
    <lineage>
        <taxon>Eukaryota</taxon>
        <taxon>Metazoa</taxon>
        <taxon>Spiralia</taxon>
        <taxon>Lophotrochozoa</taxon>
        <taxon>Platyhelminthes</taxon>
        <taxon>Rhabditophora</taxon>
        <taxon>Macrostomorpha</taxon>
        <taxon>Macrostomida</taxon>
        <taxon>Macrostomidae</taxon>
        <taxon>Macrostomum</taxon>
    </lineage>
</organism>
<keyword evidence="13" id="KW-1185">Reference proteome</keyword>
<evidence type="ECO:0000259" key="12">
    <source>
        <dbReference type="PROSITE" id="PS51144"/>
    </source>
</evidence>